<feature type="compositionally biased region" description="Pro residues" evidence="1">
    <location>
        <begin position="533"/>
        <end position="542"/>
    </location>
</feature>
<dbReference type="EMBL" id="CP003364">
    <property type="protein sequence ID" value="AGA30723.1"/>
    <property type="molecule type" value="Genomic_DNA"/>
</dbReference>
<feature type="region of interest" description="Disordered" evidence="1">
    <location>
        <begin position="777"/>
        <end position="812"/>
    </location>
</feature>
<feature type="region of interest" description="Disordered" evidence="1">
    <location>
        <begin position="1"/>
        <end position="55"/>
    </location>
</feature>
<sequence length="867" mass="90325">MNTGQPIPRGLRDARSRAVSGRRRGTATPLRFETLETRRVPSSFGDQGGSEPSFDAPNQTYDQALDLGDVWAAPAVSRQGSLGAGEAGAGDVEWYCFVLDRPARVTLRLEGAQPDSSFRGVLSLFNNDFDFVDLLNPQGLRRLDLAVADGGDGVAAIDRVIGPGTYNLAVSGAGNEIFSPLVAHTGLPGSTGEFNLSLSAIDAGLAPSAGPWVLNSNPAPGALLTSSPLVIRIELSRPLDPATIEPGRSVQLRFSSDGTFSDAGGQIVPLAALNFSSSACELQLVPASPLTVGYYRVVLTGTGDPEQSGLTSLDGTPLGSDDLHPIGRDYFFTFQVGGIEGNTNLSGPADDTPAGAHDLGELTSSVPVQVKGAIGDDPFYNPANTSNPVGPLGPLQPGNDVDLYHFRVSGPDQYTFFADVFAGRIGSPLAPGLRLFRFNPETQQLDLLNLATFIYNIIPYTDRGILPQLSDATLSGVLDAGDYYLAVSSGIPWSYDPSVSRSNQDGLASGPYVLNLLLSPTFADTSPYSRIPLTPPFDPSPTDPDGDGGENYPPWAGGGAPPGHNPPRLPTPPGTGGGISIHNPPPSGNNTPPVGTGTGTSGGVTSSSPPFQNKPTTGIPSSTDLSVLAFQPVGGLTRTEQEPATQPGPTLPKAVAITSGSAFSSQSLTWAAPPLFGVTPTLSPEIAIGNVPSRLESGSASITPPAVFNGIVPQSLVPWAPDPDQFNSRRTVVASGLGQQALGFSMPKVVSQPLAVATAKERADAPDGMVAEKAPVTAPTRGDNLGTDPEAAEPAATIAQTPSEPEVQTESPPRHWKLGWALLTISGLSSVAYFKYRESFRPRWLSRSSLCRNPGKRPGLDEPRGSS</sequence>
<dbReference type="OrthoDB" id="247526at2"/>
<reference evidence="2 3" key="1">
    <citation type="submission" date="2012-02" db="EMBL/GenBank/DDBJ databases">
        <title>Complete sequence of chromosome of Singulisphaera acidiphila DSM 18658.</title>
        <authorList>
            <consortium name="US DOE Joint Genome Institute (JGI-PGF)"/>
            <person name="Lucas S."/>
            <person name="Copeland A."/>
            <person name="Lapidus A."/>
            <person name="Glavina del Rio T."/>
            <person name="Dalin E."/>
            <person name="Tice H."/>
            <person name="Bruce D."/>
            <person name="Goodwin L."/>
            <person name="Pitluck S."/>
            <person name="Peters L."/>
            <person name="Ovchinnikova G."/>
            <person name="Chertkov O."/>
            <person name="Kyrpides N."/>
            <person name="Mavromatis K."/>
            <person name="Ivanova N."/>
            <person name="Brettin T."/>
            <person name="Detter J.C."/>
            <person name="Han C."/>
            <person name="Larimer F."/>
            <person name="Land M."/>
            <person name="Hauser L."/>
            <person name="Markowitz V."/>
            <person name="Cheng J.-F."/>
            <person name="Hugenholtz P."/>
            <person name="Woyke T."/>
            <person name="Wu D."/>
            <person name="Tindall B."/>
            <person name="Pomrenke H."/>
            <person name="Brambilla E."/>
            <person name="Klenk H.-P."/>
            <person name="Eisen J.A."/>
        </authorList>
    </citation>
    <scope>NUCLEOTIDE SEQUENCE [LARGE SCALE GENOMIC DNA]</scope>
    <source>
        <strain evidence="3">ATCC BAA-1392 / DSM 18658 / VKM B-2454 / MOB10</strain>
    </source>
</reference>
<feature type="compositionally biased region" description="Basic and acidic residues" evidence="1">
    <location>
        <begin position="858"/>
        <end position="867"/>
    </location>
</feature>
<evidence type="ECO:0000313" key="2">
    <source>
        <dbReference type="EMBL" id="AGA30723.1"/>
    </source>
</evidence>
<evidence type="ECO:0000313" key="3">
    <source>
        <dbReference type="Proteomes" id="UP000010798"/>
    </source>
</evidence>
<feature type="compositionally biased region" description="Pro residues" evidence="1">
    <location>
        <begin position="563"/>
        <end position="573"/>
    </location>
</feature>
<dbReference type="RefSeq" id="WP_015249803.1">
    <property type="nucleotide sequence ID" value="NC_019892.1"/>
</dbReference>
<gene>
    <name evidence="2" type="ordered locus">Sinac_6648</name>
</gene>
<keyword evidence="3" id="KW-1185">Reference proteome</keyword>
<protein>
    <recommendedName>
        <fullName evidence="4">Peptidase C-terminal archaeal/bacterial domain-containing protein</fullName>
    </recommendedName>
</protein>
<organism evidence="2 3">
    <name type="scientific">Singulisphaera acidiphila (strain ATCC BAA-1392 / DSM 18658 / VKM B-2454 / MOB10)</name>
    <dbReference type="NCBI Taxonomy" id="886293"/>
    <lineage>
        <taxon>Bacteria</taxon>
        <taxon>Pseudomonadati</taxon>
        <taxon>Planctomycetota</taxon>
        <taxon>Planctomycetia</taxon>
        <taxon>Isosphaerales</taxon>
        <taxon>Isosphaeraceae</taxon>
        <taxon>Singulisphaera</taxon>
    </lineage>
</organism>
<feature type="compositionally biased region" description="Polar residues" evidence="1">
    <location>
        <begin position="611"/>
        <end position="625"/>
    </location>
</feature>
<dbReference type="HOGENOM" id="CLU_330622_0_0_0"/>
<proteinExistence type="predicted"/>
<accession>L0DPF4</accession>
<feature type="region of interest" description="Disordered" evidence="1">
    <location>
        <begin position="528"/>
        <end position="626"/>
    </location>
</feature>
<evidence type="ECO:0000256" key="1">
    <source>
        <dbReference type="SAM" id="MobiDB-lite"/>
    </source>
</evidence>
<evidence type="ECO:0008006" key="4">
    <source>
        <dbReference type="Google" id="ProtNLM"/>
    </source>
</evidence>
<feature type="region of interest" description="Disordered" evidence="1">
    <location>
        <begin position="847"/>
        <end position="867"/>
    </location>
</feature>
<dbReference type="Proteomes" id="UP000010798">
    <property type="component" value="Chromosome"/>
</dbReference>
<feature type="compositionally biased region" description="Polar residues" evidence="1">
    <location>
        <begin position="798"/>
        <end position="811"/>
    </location>
</feature>
<name>L0DPF4_SINAD</name>
<dbReference type="KEGG" id="saci:Sinac_6648"/>
<dbReference type="AlphaFoldDB" id="L0DPF4"/>